<dbReference type="CDD" id="cd02440">
    <property type="entry name" value="AdoMet_MTases"/>
    <property type="match status" value="1"/>
</dbReference>
<dbReference type="SUPFAM" id="SSF53335">
    <property type="entry name" value="S-adenosyl-L-methionine-dependent methyltransferases"/>
    <property type="match status" value="1"/>
</dbReference>
<dbReference type="PANTHER" id="PTHR43861">
    <property type="entry name" value="TRANS-ACONITATE 2-METHYLTRANSFERASE-RELATED"/>
    <property type="match status" value="1"/>
</dbReference>
<evidence type="ECO:0000259" key="1">
    <source>
        <dbReference type="Pfam" id="PF08241"/>
    </source>
</evidence>
<protein>
    <recommendedName>
        <fullName evidence="1">Methyltransferase type 11 domain-containing protein</fullName>
    </recommendedName>
</protein>
<name>A0A1F7H691_9BACT</name>
<organism evidence="2 3">
    <name type="scientific">Candidatus Roizmanbacteria bacterium RIFCSPHIGHO2_02_FULL_39_9</name>
    <dbReference type="NCBI Taxonomy" id="1802040"/>
    <lineage>
        <taxon>Bacteria</taxon>
        <taxon>Candidatus Roizmaniibacteriota</taxon>
    </lineage>
</organism>
<dbReference type="Proteomes" id="UP000178597">
    <property type="component" value="Unassembled WGS sequence"/>
</dbReference>
<dbReference type="Gene3D" id="3.40.50.150">
    <property type="entry name" value="Vaccinia Virus protein VP39"/>
    <property type="match status" value="1"/>
</dbReference>
<gene>
    <name evidence="2" type="ORF">A3C28_03805</name>
</gene>
<feature type="domain" description="Methyltransferase type 11" evidence="1">
    <location>
        <begin position="40"/>
        <end position="133"/>
    </location>
</feature>
<accession>A0A1F7H691</accession>
<sequence>MYKTGVPNDVGFHQQTKIEPAKWPFLERVLKQYNKKISVLDIGCSAGNKLLYLYKKGYRKIYGIDYAARVFQHIWKQLPYLHINQGNAENLRRFRNQQFEIVYACHLLEHLPHPKKCVKEVSRILKRNGTFVLGIPNGYHLSDIIMRIVQKIVYGRTDHLQTFDLKKITELLRSYSLRVTKADIDKGSLEFLHDVRLNRKTMKIPEQFLYPLVKKIYWKDLYFNIVAKK</sequence>
<dbReference type="InterPro" id="IPR029063">
    <property type="entry name" value="SAM-dependent_MTases_sf"/>
</dbReference>
<evidence type="ECO:0000313" key="2">
    <source>
        <dbReference type="EMBL" id="OGK26603.1"/>
    </source>
</evidence>
<dbReference type="STRING" id="1802040.A3C28_03805"/>
<dbReference type="GO" id="GO:0008757">
    <property type="term" value="F:S-adenosylmethionine-dependent methyltransferase activity"/>
    <property type="evidence" value="ECO:0007669"/>
    <property type="project" value="InterPro"/>
</dbReference>
<evidence type="ECO:0000313" key="3">
    <source>
        <dbReference type="Proteomes" id="UP000178597"/>
    </source>
</evidence>
<dbReference type="Pfam" id="PF08241">
    <property type="entry name" value="Methyltransf_11"/>
    <property type="match status" value="1"/>
</dbReference>
<proteinExistence type="predicted"/>
<dbReference type="EMBL" id="MFZP01000041">
    <property type="protein sequence ID" value="OGK26603.1"/>
    <property type="molecule type" value="Genomic_DNA"/>
</dbReference>
<dbReference type="AlphaFoldDB" id="A0A1F7H691"/>
<comment type="caution">
    <text evidence="2">The sequence shown here is derived from an EMBL/GenBank/DDBJ whole genome shotgun (WGS) entry which is preliminary data.</text>
</comment>
<dbReference type="InterPro" id="IPR013216">
    <property type="entry name" value="Methyltransf_11"/>
</dbReference>
<reference evidence="2 3" key="1">
    <citation type="journal article" date="2016" name="Nat. Commun.">
        <title>Thousands of microbial genomes shed light on interconnected biogeochemical processes in an aquifer system.</title>
        <authorList>
            <person name="Anantharaman K."/>
            <person name="Brown C.T."/>
            <person name="Hug L.A."/>
            <person name="Sharon I."/>
            <person name="Castelle C.J."/>
            <person name="Probst A.J."/>
            <person name="Thomas B.C."/>
            <person name="Singh A."/>
            <person name="Wilkins M.J."/>
            <person name="Karaoz U."/>
            <person name="Brodie E.L."/>
            <person name="Williams K.H."/>
            <person name="Hubbard S.S."/>
            <person name="Banfield J.F."/>
        </authorList>
    </citation>
    <scope>NUCLEOTIDE SEQUENCE [LARGE SCALE GENOMIC DNA]</scope>
</reference>